<gene>
    <name evidence="2" type="ORF">SAMN05518682_2844</name>
</gene>
<protein>
    <submittedName>
        <fullName evidence="2">Pimeloyl-ACP methyl ester carboxylesterase</fullName>
    </submittedName>
</protein>
<organism evidence="2 3">
    <name type="scientific">Cellulosimicrobium aquatile</name>
    <dbReference type="NCBI Taxonomy" id="1612203"/>
    <lineage>
        <taxon>Bacteria</taxon>
        <taxon>Bacillati</taxon>
        <taxon>Actinomycetota</taxon>
        <taxon>Actinomycetes</taxon>
        <taxon>Micrococcales</taxon>
        <taxon>Promicromonosporaceae</taxon>
        <taxon>Cellulosimicrobium</taxon>
    </lineage>
</organism>
<feature type="domain" description="AB hydrolase-1" evidence="1">
    <location>
        <begin position="4"/>
        <end position="218"/>
    </location>
</feature>
<dbReference type="RefSeq" id="WP_076405533.1">
    <property type="nucleotide sequence ID" value="NZ_FTMI01000005.1"/>
</dbReference>
<sequence length="225" mass="24574">MTTFLLLPGAGGDPAYWDLLVPELDRLGHRPVAVDLPQHDEGHDWADLTDVAVTTLRRATAPAERDDLVVVAQSMGAYVGPLVCEREAVRLLVLLNPMIPRPGESGGDWWRATDHAARRAATGLGPFDPVDDFFHDVPDPVAVVVQRSDRQPSERSFAEPWPARAWPAVPTVVLQGDDDRLFPPPFQRAVARERLGAEVETMPGGHLVALSRPAELAARLDALAR</sequence>
<keyword evidence="3" id="KW-1185">Reference proteome</keyword>
<dbReference type="PANTHER" id="PTHR37017">
    <property type="entry name" value="AB HYDROLASE-1 DOMAIN-CONTAINING PROTEIN-RELATED"/>
    <property type="match status" value="1"/>
</dbReference>
<accession>A0A1N6TPG7</accession>
<dbReference type="EMBL" id="FTMI01000005">
    <property type="protein sequence ID" value="SIQ55167.1"/>
    <property type="molecule type" value="Genomic_DNA"/>
</dbReference>
<dbReference type="GO" id="GO:0003824">
    <property type="term" value="F:catalytic activity"/>
    <property type="evidence" value="ECO:0007669"/>
    <property type="project" value="UniProtKB-ARBA"/>
</dbReference>
<dbReference type="PANTHER" id="PTHR37017:SF11">
    <property type="entry name" value="ESTERASE_LIPASE_THIOESTERASE DOMAIN-CONTAINING PROTEIN"/>
    <property type="match status" value="1"/>
</dbReference>
<name>A0A1N6TPG7_9MICO</name>
<evidence type="ECO:0000313" key="3">
    <source>
        <dbReference type="Proteomes" id="UP000186235"/>
    </source>
</evidence>
<proteinExistence type="predicted"/>
<evidence type="ECO:0000313" key="2">
    <source>
        <dbReference type="EMBL" id="SIQ55167.1"/>
    </source>
</evidence>
<dbReference type="Proteomes" id="UP000186235">
    <property type="component" value="Unassembled WGS sequence"/>
</dbReference>
<dbReference type="InterPro" id="IPR000073">
    <property type="entry name" value="AB_hydrolase_1"/>
</dbReference>
<dbReference type="Pfam" id="PF12697">
    <property type="entry name" value="Abhydrolase_6"/>
    <property type="match status" value="1"/>
</dbReference>
<dbReference type="AlphaFoldDB" id="A0A1N6TPG7"/>
<evidence type="ECO:0000259" key="1">
    <source>
        <dbReference type="Pfam" id="PF12697"/>
    </source>
</evidence>
<dbReference type="Gene3D" id="3.40.50.1820">
    <property type="entry name" value="alpha/beta hydrolase"/>
    <property type="match status" value="1"/>
</dbReference>
<dbReference type="GeneID" id="66333213"/>
<dbReference type="InterPro" id="IPR052897">
    <property type="entry name" value="Sec-Metab_Biosynth_Hydrolase"/>
</dbReference>
<reference evidence="3" key="1">
    <citation type="submission" date="2017-01" db="EMBL/GenBank/DDBJ databases">
        <authorList>
            <person name="Varghese N."/>
            <person name="Submissions S."/>
        </authorList>
    </citation>
    <scope>NUCLEOTIDE SEQUENCE [LARGE SCALE GENOMIC DNA]</scope>
    <source>
        <strain evidence="3">3bp</strain>
    </source>
</reference>
<dbReference type="SUPFAM" id="SSF53474">
    <property type="entry name" value="alpha/beta-Hydrolases"/>
    <property type="match status" value="1"/>
</dbReference>
<dbReference type="InterPro" id="IPR029058">
    <property type="entry name" value="AB_hydrolase_fold"/>
</dbReference>